<organism evidence="2 3">
    <name type="scientific">Maledivibacter halophilus</name>
    <dbReference type="NCBI Taxonomy" id="36842"/>
    <lineage>
        <taxon>Bacteria</taxon>
        <taxon>Bacillati</taxon>
        <taxon>Bacillota</taxon>
        <taxon>Clostridia</taxon>
        <taxon>Peptostreptococcales</taxon>
        <taxon>Caminicellaceae</taxon>
        <taxon>Maledivibacter</taxon>
    </lineage>
</organism>
<dbReference type="Proteomes" id="UP000190285">
    <property type="component" value="Unassembled WGS sequence"/>
</dbReference>
<name>A0A1T5L2A4_9FIRM</name>
<evidence type="ECO:0000313" key="3">
    <source>
        <dbReference type="Proteomes" id="UP000190285"/>
    </source>
</evidence>
<keyword evidence="3" id="KW-1185">Reference proteome</keyword>
<sequence>MGSIGKVIISLGITLVIIGMIITYGSKLGLGRLPGDIFIKKGNVTFYFPILTCVIISIILTLIGNLFFRR</sequence>
<dbReference type="RefSeq" id="WP_079491893.1">
    <property type="nucleotide sequence ID" value="NZ_FUZT01000005.1"/>
</dbReference>
<reference evidence="2 3" key="1">
    <citation type="submission" date="2017-02" db="EMBL/GenBank/DDBJ databases">
        <authorList>
            <person name="Peterson S.W."/>
        </authorList>
    </citation>
    <scope>NUCLEOTIDE SEQUENCE [LARGE SCALE GENOMIC DNA]</scope>
    <source>
        <strain evidence="2 3">M1</strain>
    </source>
</reference>
<keyword evidence="1" id="KW-0472">Membrane</keyword>
<protein>
    <recommendedName>
        <fullName evidence="4">DUF2905 domain-containing protein</fullName>
    </recommendedName>
</protein>
<dbReference type="STRING" id="36842.SAMN02194393_02392"/>
<dbReference type="EMBL" id="FUZT01000005">
    <property type="protein sequence ID" value="SKC70192.1"/>
    <property type="molecule type" value="Genomic_DNA"/>
</dbReference>
<evidence type="ECO:0008006" key="4">
    <source>
        <dbReference type="Google" id="ProtNLM"/>
    </source>
</evidence>
<gene>
    <name evidence="2" type="ORF">SAMN02194393_02392</name>
</gene>
<feature type="transmembrane region" description="Helical" evidence="1">
    <location>
        <begin position="7"/>
        <end position="26"/>
    </location>
</feature>
<feature type="transmembrane region" description="Helical" evidence="1">
    <location>
        <begin position="46"/>
        <end position="68"/>
    </location>
</feature>
<accession>A0A1T5L2A4</accession>
<dbReference type="PANTHER" id="PTHR36443">
    <property type="entry name" value="BSR5223 PROTEIN"/>
    <property type="match status" value="1"/>
</dbReference>
<dbReference type="InterPro" id="IPR021320">
    <property type="entry name" value="DUF2905"/>
</dbReference>
<evidence type="ECO:0000256" key="1">
    <source>
        <dbReference type="SAM" id="Phobius"/>
    </source>
</evidence>
<dbReference type="AlphaFoldDB" id="A0A1T5L2A4"/>
<evidence type="ECO:0000313" key="2">
    <source>
        <dbReference type="EMBL" id="SKC70192.1"/>
    </source>
</evidence>
<proteinExistence type="predicted"/>
<keyword evidence="1" id="KW-0812">Transmembrane</keyword>
<dbReference type="Pfam" id="PF11146">
    <property type="entry name" value="DUF2905"/>
    <property type="match status" value="1"/>
</dbReference>
<dbReference type="PANTHER" id="PTHR36443:SF1">
    <property type="entry name" value="BSR5223 PROTEIN"/>
    <property type="match status" value="1"/>
</dbReference>
<dbReference type="OrthoDB" id="9811610at2"/>
<keyword evidence="1" id="KW-1133">Transmembrane helix</keyword>